<evidence type="ECO:0000313" key="3">
    <source>
        <dbReference type="Proteomes" id="UP000184310"/>
    </source>
</evidence>
<dbReference type="InterPro" id="IPR009711">
    <property type="entry name" value="UPF0473"/>
</dbReference>
<dbReference type="EMBL" id="FQZB01000009">
    <property type="protein sequence ID" value="SHJ57563.1"/>
    <property type="molecule type" value="Genomic_DNA"/>
</dbReference>
<proteinExistence type="inferred from homology"/>
<protein>
    <recommendedName>
        <fullName evidence="1">UPF0473 protein SAMN02745163_02180</fullName>
    </recommendedName>
</protein>
<dbReference type="NCBIfam" id="NF010220">
    <property type="entry name" value="PRK13678.2-3"/>
    <property type="match status" value="1"/>
</dbReference>
<dbReference type="STRING" id="1121302.SAMN02745163_02180"/>
<keyword evidence="3" id="KW-1185">Reference proteome</keyword>
<dbReference type="Proteomes" id="UP000184310">
    <property type="component" value="Unassembled WGS sequence"/>
</dbReference>
<dbReference type="HAMAP" id="MF_01448">
    <property type="entry name" value="UPF0473"/>
    <property type="match status" value="1"/>
</dbReference>
<dbReference type="AlphaFoldDB" id="A0A1M6KF40"/>
<dbReference type="Pfam" id="PF06949">
    <property type="entry name" value="DUF1292"/>
    <property type="match status" value="1"/>
</dbReference>
<organism evidence="2 3">
    <name type="scientific">Clostridium cavendishii DSM 21758</name>
    <dbReference type="NCBI Taxonomy" id="1121302"/>
    <lineage>
        <taxon>Bacteria</taxon>
        <taxon>Bacillati</taxon>
        <taxon>Bacillota</taxon>
        <taxon>Clostridia</taxon>
        <taxon>Eubacteriales</taxon>
        <taxon>Clostridiaceae</taxon>
        <taxon>Clostridium</taxon>
    </lineage>
</organism>
<name>A0A1M6KF40_9CLOT</name>
<reference evidence="2 3" key="1">
    <citation type="submission" date="2016-11" db="EMBL/GenBank/DDBJ databases">
        <authorList>
            <person name="Jaros S."/>
            <person name="Januszkiewicz K."/>
            <person name="Wedrychowicz H."/>
        </authorList>
    </citation>
    <scope>NUCLEOTIDE SEQUENCE [LARGE SCALE GENOMIC DNA]</scope>
    <source>
        <strain evidence="2 3">DSM 21758</strain>
    </source>
</reference>
<gene>
    <name evidence="2" type="ORF">SAMN02745163_02180</name>
</gene>
<evidence type="ECO:0000313" key="2">
    <source>
        <dbReference type="EMBL" id="SHJ57563.1"/>
    </source>
</evidence>
<dbReference type="OrthoDB" id="9811971at2"/>
<accession>A0A1M6KF40</accession>
<dbReference type="RefSeq" id="WP_072987117.1">
    <property type="nucleotide sequence ID" value="NZ_FQZB01000009.1"/>
</dbReference>
<comment type="similarity">
    <text evidence="1">Belongs to the UPF0473 family.</text>
</comment>
<evidence type="ECO:0000256" key="1">
    <source>
        <dbReference type="HAMAP-Rule" id="MF_01448"/>
    </source>
</evidence>
<sequence>MQNDLSRIVLMDEDNNEIEFNVVTKLEIEGEEYFILSPEGEDDVNIAMKVVLDEEGNEVLASVEDENEIDMIEEAYATLFLDEE</sequence>